<accession>A0A0A9HGY3</accession>
<protein>
    <submittedName>
        <fullName evidence="2">Uncharacterized protein</fullName>
    </submittedName>
</protein>
<dbReference type="AlphaFoldDB" id="A0A0A9HGY3"/>
<proteinExistence type="predicted"/>
<sequence>MSIVTATSMHYHPANGNGYESEQIKVVSTNCTILEHRNVDYQPANPHNL</sequence>
<evidence type="ECO:0000313" key="2">
    <source>
        <dbReference type="EMBL" id="JAE35069.1"/>
    </source>
</evidence>
<organism evidence="2">
    <name type="scientific">Arundo donax</name>
    <name type="common">Giant reed</name>
    <name type="synonym">Donax arundinaceus</name>
    <dbReference type="NCBI Taxonomy" id="35708"/>
    <lineage>
        <taxon>Eukaryota</taxon>
        <taxon>Viridiplantae</taxon>
        <taxon>Streptophyta</taxon>
        <taxon>Embryophyta</taxon>
        <taxon>Tracheophyta</taxon>
        <taxon>Spermatophyta</taxon>
        <taxon>Magnoliopsida</taxon>
        <taxon>Liliopsida</taxon>
        <taxon>Poales</taxon>
        <taxon>Poaceae</taxon>
        <taxon>PACMAD clade</taxon>
        <taxon>Arundinoideae</taxon>
        <taxon>Arundineae</taxon>
        <taxon>Arundo</taxon>
    </lineage>
</organism>
<reference evidence="2" key="2">
    <citation type="journal article" date="2015" name="Data Brief">
        <title>Shoot transcriptome of the giant reed, Arundo donax.</title>
        <authorList>
            <person name="Barrero R.A."/>
            <person name="Guerrero F.D."/>
            <person name="Moolhuijzen P."/>
            <person name="Goolsby J.A."/>
            <person name="Tidwell J."/>
            <person name="Bellgard S.E."/>
            <person name="Bellgard M.I."/>
        </authorList>
    </citation>
    <scope>NUCLEOTIDE SEQUENCE</scope>
    <source>
        <tissue evidence="2">Shoot tissue taken approximately 20 cm above the soil surface</tissue>
    </source>
</reference>
<evidence type="ECO:0000256" key="1">
    <source>
        <dbReference type="SAM" id="MobiDB-lite"/>
    </source>
</evidence>
<name>A0A0A9HGY3_ARUDO</name>
<dbReference type="EMBL" id="GBRH01162827">
    <property type="protein sequence ID" value="JAE35069.1"/>
    <property type="molecule type" value="Transcribed_RNA"/>
</dbReference>
<feature type="region of interest" description="Disordered" evidence="1">
    <location>
        <begin position="1"/>
        <end position="20"/>
    </location>
</feature>
<reference evidence="2" key="1">
    <citation type="submission" date="2014-09" db="EMBL/GenBank/DDBJ databases">
        <authorList>
            <person name="Magalhaes I.L.F."/>
            <person name="Oliveira U."/>
            <person name="Santos F.R."/>
            <person name="Vidigal T.H.D.A."/>
            <person name="Brescovit A.D."/>
            <person name="Santos A.J."/>
        </authorList>
    </citation>
    <scope>NUCLEOTIDE SEQUENCE</scope>
    <source>
        <tissue evidence="2">Shoot tissue taken approximately 20 cm above the soil surface</tissue>
    </source>
</reference>